<protein>
    <submittedName>
        <fullName evidence="1">Uncharacterized protein</fullName>
    </submittedName>
</protein>
<gene>
    <name evidence="1" type="ORF">EV207_1031</name>
</gene>
<dbReference type="Proteomes" id="UP000295416">
    <property type="component" value="Unassembled WGS sequence"/>
</dbReference>
<comment type="caution">
    <text evidence="1">The sequence shown here is derived from an EMBL/GenBank/DDBJ whole genome shotgun (WGS) entry which is preliminary data.</text>
</comment>
<reference evidence="1 2" key="1">
    <citation type="submission" date="2019-03" db="EMBL/GenBank/DDBJ databases">
        <title>Genomic Encyclopedia of Type Strains, Phase IV (KMG-IV): sequencing the most valuable type-strain genomes for metagenomic binning, comparative biology and taxonomic classification.</title>
        <authorList>
            <person name="Goeker M."/>
        </authorList>
    </citation>
    <scope>NUCLEOTIDE SEQUENCE [LARGE SCALE GENOMIC DNA]</scope>
    <source>
        <strain evidence="1 2">DSM 19377</strain>
    </source>
</reference>
<keyword evidence="2" id="KW-1185">Reference proteome</keyword>
<proteinExistence type="predicted"/>
<accession>A0A4V2SNG7</accession>
<organism evidence="1 2">
    <name type="scientific">Scopulibacillus darangshiensis</name>
    <dbReference type="NCBI Taxonomy" id="442528"/>
    <lineage>
        <taxon>Bacteria</taxon>
        <taxon>Bacillati</taxon>
        <taxon>Bacillota</taxon>
        <taxon>Bacilli</taxon>
        <taxon>Bacillales</taxon>
        <taxon>Sporolactobacillaceae</taxon>
        <taxon>Scopulibacillus</taxon>
    </lineage>
</organism>
<dbReference type="EMBL" id="SLXK01000003">
    <property type="protein sequence ID" value="TCP31126.1"/>
    <property type="molecule type" value="Genomic_DNA"/>
</dbReference>
<name>A0A4V2SNG7_9BACL</name>
<sequence length="36" mass="4243">MHKYIRKTGQKAPGPFLAREYPIVYIPDHVPLYNTQ</sequence>
<evidence type="ECO:0000313" key="2">
    <source>
        <dbReference type="Proteomes" id="UP000295416"/>
    </source>
</evidence>
<evidence type="ECO:0000313" key="1">
    <source>
        <dbReference type="EMBL" id="TCP31126.1"/>
    </source>
</evidence>
<feature type="non-terminal residue" evidence="1">
    <location>
        <position position="36"/>
    </location>
</feature>
<dbReference type="AlphaFoldDB" id="A0A4V2SNG7"/>